<gene>
    <name evidence="2" type="ORF">LCGC14_2292870</name>
</gene>
<sequence length="60" mass="6512">MPLADFNRRELLDSARSSAGFGGVQPTSFSNTAVSPTTNIPYRSPYDPRNDPNDPWAAKG</sequence>
<dbReference type="AlphaFoldDB" id="A0A0F9DDA3"/>
<evidence type="ECO:0000313" key="2">
    <source>
        <dbReference type="EMBL" id="KKL51696.1"/>
    </source>
</evidence>
<protein>
    <submittedName>
        <fullName evidence="2">Uncharacterized protein</fullName>
    </submittedName>
</protein>
<proteinExistence type="predicted"/>
<feature type="compositionally biased region" description="Polar residues" evidence="1">
    <location>
        <begin position="25"/>
        <end position="41"/>
    </location>
</feature>
<accession>A0A0F9DDA3</accession>
<evidence type="ECO:0000256" key="1">
    <source>
        <dbReference type="SAM" id="MobiDB-lite"/>
    </source>
</evidence>
<feature type="region of interest" description="Disordered" evidence="1">
    <location>
        <begin position="16"/>
        <end position="60"/>
    </location>
</feature>
<name>A0A0F9DDA3_9ZZZZ</name>
<organism evidence="2">
    <name type="scientific">marine sediment metagenome</name>
    <dbReference type="NCBI Taxonomy" id="412755"/>
    <lineage>
        <taxon>unclassified sequences</taxon>
        <taxon>metagenomes</taxon>
        <taxon>ecological metagenomes</taxon>
    </lineage>
</organism>
<comment type="caution">
    <text evidence="2">The sequence shown here is derived from an EMBL/GenBank/DDBJ whole genome shotgun (WGS) entry which is preliminary data.</text>
</comment>
<dbReference type="EMBL" id="LAZR01032156">
    <property type="protein sequence ID" value="KKL51696.1"/>
    <property type="molecule type" value="Genomic_DNA"/>
</dbReference>
<reference evidence="2" key="1">
    <citation type="journal article" date="2015" name="Nature">
        <title>Complex archaea that bridge the gap between prokaryotes and eukaryotes.</title>
        <authorList>
            <person name="Spang A."/>
            <person name="Saw J.H."/>
            <person name="Jorgensen S.L."/>
            <person name="Zaremba-Niedzwiedzka K."/>
            <person name="Martijn J."/>
            <person name="Lind A.E."/>
            <person name="van Eijk R."/>
            <person name="Schleper C."/>
            <person name="Guy L."/>
            <person name="Ettema T.J."/>
        </authorList>
    </citation>
    <scope>NUCLEOTIDE SEQUENCE</scope>
</reference>
<feature type="non-terminal residue" evidence="2">
    <location>
        <position position="60"/>
    </location>
</feature>